<evidence type="ECO:0000313" key="8">
    <source>
        <dbReference type="EMBL" id="AWI67051.1"/>
    </source>
</evidence>
<evidence type="ECO:0000256" key="6">
    <source>
        <dbReference type="RuleBase" id="RU003732"/>
    </source>
</evidence>
<dbReference type="GO" id="GO:0015293">
    <property type="term" value="F:symporter activity"/>
    <property type="evidence" value="ECO:0007669"/>
    <property type="project" value="UniProtKB-KW"/>
</dbReference>
<evidence type="ECO:0000256" key="7">
    <source>
        <dbReference type="SAM" id="Phobius"/>
    </source>
</evidence>
<evidence type="ECO:0000256" key="2">
    <source>
        <dbReference type="ARBA" id="ARBA00022448"/>
    </source>
</evidence>
<feature type="transmembrane region" description="Helical" evidence="7">
    <location>
        <begin position="338"/>
        <end position="358"/>
    </location>
</feature>
<feature type="transmembrane region" description="Helical" evidence="7">
    <location>
        <begin position="127"/>
        <end position="156"/>
    </location>
</feature>
<comment type="subcellular location">
    <subcellularLocation>
        <location evidence="1">Membrane</location>
        <topology evidence="1">Multi-pass membrane protein</topology>
    </subcellularLocation>
</comment>
<sequence>MAPEDLDVTNAKVQIENEVENVDNNVEVTTAPIDEKNAKEIENEKSNEWGSNLSFLLAMIGSAVGLGNIWRFPYVLYKSGGGAFYIPYIVALLIFGVPFLILEYAVGYNFKSSFAKGLFKINPKFEFLGWIVPLCTSGIMVYYSAVIGWIAIYVVLSFFNGWTENPGQFFGETLLKSTEEPSGLFKFVPVILLTMIACWILIWFISHQNLEKGLGKVSKVLVPLLFIIMIVIVIYCLTLDGASIGLSKLFQPDWSKLKDYTIWTAAFGQIVFSMSLGVSLGFTYAGYSGRSTDLISNAVTIAVTNSLFENFCALGVFSVLGYMAKAKNLTIDQLEEDGLVTAGPGLVFVAYPAVINVLGKVGRFLGPAFFITVFLAGLTSILSMVEPISFCIQNKFNVTRKQSATGVILIGAILSLLFSSKYGSTLLDYVDTYINNVLALFCTVLECIVFAWVFDVKRTIKTLNARSKSIKVGTWWIAIIRIILPICIAFFWVLSLRDVIKARNTAKIVVFIITTIIVVIISGIFTILKPTNKRWKEAENRL</sequence>
<feature type="transmembrane region" description="Helical" evidence="7">
    <location>
        <begin position="84"/>
        <end position="107"/>
    </location>
</feature>
<keyword evidence="4 7" id="KW-1133">Transmembrane helix</keyword>
<dbReference type="NCBIfam" id="NF037979">
    <property type="entry name" value="Na_transp"/>
    <property type="match status" value="1"/>
</dbReference>
<comment type="similarity">
    <text evidence="6">Belongs to the sodium:neurotransmitter symporter (SNF) (TC 2.A.22) family.</text>
</comment>
<feature type="transmembrane region" description="Helical" evidence="7">
    <location>
        <begin position="184"/>
        <end position="205"/>
    </location>
</feature>
<evidence type="ECO:0000256" key="4">
    <source>
        <dbReference type="ARBA" id="ARBA00022989"/>
    </source>
</evidence>
<dbReference type="EMBL" id="MH043897">
    <property type="protein sequence ID" value="AWI67051.1"/>
    <property type="molecule type" value="mRNA"/>
</dbReference>
<keyword evidence="3 6" id="KW-0812">Transmembrane</keyword>
<feature type="transmembrane region" description="Helical" evidence="7">
    <location>
        <begin position="406"/>
        <end position="427"/>
    </location>
</feature>
<feature type="transmembrane region" description="Helical" evidence="7">
    <location>
        <begin position="307"/>
        <end position="326"/>
    </location>
</feature>
<keyword evidence="5 7" id="KW-0472">Membrane</keyword>
<feature type="transmembrane region" description="Helical" evidence="7">
    <location>
        <begin position="260"/>
        <end position="287"/>
    </location>
</feature>
<keyword evidence="6" id="KW-0769">Symport</keyword>
<feature type="transmembrane region" description="Helical" evidence="7">
    <location>
        <begin position="220"/>
        <end position="239"/>
    </location>
</feature>
<dbReference type="AlphaFoldDB" id="A0A2S1TZH7"/>
<dbReference type="InterPro" id="IPR000175">
    <property type="entry name" value="Na/ntran_symport"/>
</dbReference>
<feature type="transmembrane region" description="Helical" evidence="7">
    <location>
        <begin position="433"/>
        <end position="454"/>
    </location>
</feature>
<keyword evidence="2 6" id="KW-0813">Transport</keyword>
<evidence type="ECO:0000256" key="3">
    <source>
        <dbReference type="ARBA" id="ARBA00022692"/>
    </source>
</evidence>
<organism evidence="8">
    <name type="scientific">Piromyces sp</name>
    <dbReference type="NCBI Taxonomy" id="45796"/>
    <lineage>
        <taxon>Eukaryota</taxon>
        <taxon>Fungi</taxon>
        <taxon>Fungi incertae sedis</taxon>
        <taxon>Chytridiomycota</taxon>
        <taxon>Chytridiomycota incertae sedis</taxon>
        <taxon>Neocallimastigomycetes</taxon>
        <taxon>Neocallimastigales</taxon>
        <taxon>Neocallimastigaceae</taxon>
        <taxon>Piromyces</taxon>
    </lineage>
</organism>
<feature type="transmembrane region" description="Helical" evidence="7">
    <location>
        <begin position="53"/>
        <end position="72"/>
    </location>
</feature>
<feature type="transmembrane region" description="Helical" evidence="7">
    <location>
        <begin position="364"/>
        <end position="385"/>
    </location>
</feature>
<name>A0A2S1TZH7_PIRSP</name>
<dbReference type="Pfam" id="PF00209">
    <property type="entry name" value="SNF"/>
    <property type="match status" value="2"/>
</dbReference>
<dbReference type="PANTHER" id="PTHR42948:SF1">
    <property type="entry name" value="TRANSPORTER"/>
    <property type="match status" value="1"/>
</dbReference>
<protein>
    <recommendedName>
        <fullName evidence="6">Transporter</fullName>
    </recommendedName>
</protein>
<dbReference type="PROSITE" id="PS00610">
    <property type="entry name" value="NA_NEUROTRAN_SYMP_1"/>
    <property type="match status" value="1"/>
</dbReference>
<evidence type="ECO:0000256" key="5">
    <source>
        <dbReference type="ARBA" id="ARBA00023136"/>
    </source>
</evidence>
<accession>A0A2S1TZH7</accession>
<proteinExistence type="evidence at transcript level"/>
<dbReference type="GO" id="GO:0016020">
    <property type="term" value="C:membrane"/>
    <property type="evidence" value="ECO:0007669"/>
    <property type="project" value="UniProtKB-SubCell"/>
</dbReference>
<dbReference type="PRINTS" id="PR00176">
    <property type="entry name" value="NANEUSMPORT"/>
</dbReference>
<feature type="transmembrane region" description="Helical" evidence="7">
    <location>
        <begin position="475"/>
        <end position="496"/>
    </location>
</feature>
<dbReference type="SUPFAM" id="SSF161070">
    <property type="entry name" value="SNF-like"/>
    <property type="match status" value="1"/>
</dbReference>
<reference evidence="8" key="1">
    <citation type="submission" date="2018-03" db="EMBL/GenBank/DDBJ databases">
        <title>Horizontal gene transfer is an indispensable driver in forging the evolution of the Neocallimastigomycota as a distinct gut-dwelling fungal lineage.</title>
        <authorList>
            <person name="Murphy C.L."/>
            <person name="Youssef N.H."/>
            <person name="Elshahed M.S."/>
        </authorList>
    </citation>
    <scope>NUCLEOTIDE SEQUENCE</scope>
    <source>
        <strain evidence="8">A2</strain>
    </source>
</reference>
<dbReference type="PANTHER" id="PTHR42948">
    <property type="entry name" value="TRANSPORTER"/>
    <property type="match status" value="1"/>
</dbReference>
<evidence type="ECO:0000256" key="1">
    <source>
        <dbReference type="ARBA" id="ARBA00004141"/>
    </source>
</evidence>
<dbReference type="InterPro" id="IPR037272">
    <property type="entry name" value="SNS_sf"/>
</dbReference>
<feature type="transmembrane region" description="Helical" evidence="7">
    <location>
        <begin position="508"/>
        <end position="528"/>
    </location>
</feature>
<dbReference type="PROSITE" id="PS50267">
    <property type="entry name" value="NA_NEUROTRAN_SYMP_3"/>
    <property type="match status" value="1"/>
</dbReference>